<keyword evidence="2" id="KW-1185">Reference proteome</keyword>
<evidence type="ECO:0000313" key="1">
    <source>
        <dbReference type="EMBL" id="GBN48669.1"/>
    </source>
</evidence>
<reference evidence="1 2" key="1">
    <citation type="journal article" date="2019" name="Sci. Rep.">
        <title>Orb-weaving spider Araneus ventricosus genome elucidates the spidroin gene catalogue.</title>
        <authorList>
            <person name="Kono N."/>
            <person name="Nakamura H."/>
            <person name="Ohtoshi R."/>
            <person name="Moran D.A.P."/>
            <person name="Shinohara A."/>
            <person name="Yoshida Y."/>
            <person name="Fujiwara M."/>
            <person name="Mori M."/>
            <person name="Tomita M."/>
            <person name="Arakawa K."/>
        </authorList>
    </citation>
    <scope>NUCLEOTIDE SEQUENCE [LARGE SCALE GENOMIC DNA]</scope>
</reference>
<evidence type="ECO:0000313" key="2">
    <source>
        <dbReference type="Proteomes" id="UP000499080"/>
    </source>
</evidence>
<proteinExistence type="predicted"/>
<gene>
    <name evidence="1" type="ORF">AVEN_146122_1</name>
</gene>
<protein>
    <submittedName>
        <fullName evidence="1">Uncharacterized protein</fullName>
    </submittedName>
</protein>
<accession>A0A4Y2PC77</accession>
<sequence length="100" mass="11437">MAAEAVAANMLLKGGASTSTDSFTMSSGLGLPLPNYSVECLRKRIWEEIDEHCRRHFLKHFTENEFGHYLMFVIDCGFCNTCEKNEKFLSVSRETKENHE</sequence>
<dbReference type="EMBL" id="BGPR01010908">
    <property type="protein sequence ID" value="GBN48669.1"/>
    <property type="molecule type" value="Genomic_DNA"/>
</dbReference>
<dbReference type="Proteomes" id="UP000499080">
    <property type="component" value="Unassembled WGS sequence"/>
</dbReference>
<organism evidence="1 2">
    <name type="scientific">Araneus ventricosus</name>
    <name type="common">Orbweaver spider</name>
    <name type="synonym">Epeira ventricosa</name>
    <dbReference type="NCBI Taxonomy" id="182803"/>
    <lineage>
        <taxon>Eukaryota</taxon>
        <taxon>Metazoa</taxon>
        <taxon>Ecdysozoa</taxon>
        <taxon>Arthropoda</taxon>
        <taxon>Chelicerata</taxon>
        <taxon>Arachnida</taxon>
        <taxon>Araneae</taxon>
        <taxon>Araneomorphae</taxon>
        <taxon>Entelegynae</taxon>
        <taxon>Araneoidea</taxon>
        <taxon>Araneidae</taxon>
        <taxon>Araneus</taxon>
    </lineage>
</organism>
<comment type="caution">
    <text evidence="1">The sequence shown here is derived from an EMBL/GenBank/DDBJ whole genome shotgun (WGS) entry which is preliminary data.</text>
</comment>
<dbReference type="AlphaFoldDB" id="A0A4Y2PC77"/>
<name>A0A4Y2PC77_ARAVE</name>